<feature type="chain" id="PRO_5001520578" evidence="1">
    <location>
        <begin position="19"/>
        <end position="187"/>
    </location>
</feature>
<evidence type="ECO:0000256" key="1">
    <source>
        <dbReference type="SAM" id="SignalP"/>
    </source>
</evidence>
<name>A0A023G488_AMBTT</name>
<dbReference type="EMBL" id="GBBM01006856">
    <property type="protein sequence ID" value="JAC28562.1"/>
    <property type="molecule type" value="mRNA"/>
</dbReference>
<protein>
    <submittedName>
        <fullName evidence="2">Putative secreted protein</fullName>
    </submittedName>
</protein>
<feature type="signal peptide" evidence="1">
    <location>
        <begin position="1"/>
        <end position="18"/>
    </location>
</feature>
<keyword evidence="1" id="KW-0732">Signal</keyword>
<proteinExistence type="evidence at transcript level"/>
<dbReference type="AlphaFoldDB" id="A0A023G488"/>
<organism evidence="2">
    <name type="scientific">Amblyomma triste</name>
    <name type="common">Neotropical tick</name>
    <dbReference type="NCBI Taxonomy" id="251400"/>
    <lineage>
        <taxon>Eukaryota</taxon>
        <taxon>Metazoa</taxon>
        <taxon>Ecdysozoa</taxon>
        <taxon>Arthropoda</taxon>
        <taxon>Chelicerata</taxon>
        <taxon>Arachnida</taxon>
        <taxon>Acari</taxon>
        <taxon>Parasitiformes</taxon>
        <taxon>Ixodida</taxon>
        <taxon>Ixodoidea</taxon>
        <taxon>Ixodidae</taxon>
        <taxon>Amblyomminae</taxon>
        <taxon>Amblyomma</taxon>
    </lineage>
</organism>
<evidence type="ECO:0000313" key="2">
    <source>
        <dbReference type="EMBL" id="JAC28562.1"/>
    </source>
</evidence>
<sequence>MLKNTLFLPILIVGFALCVRIISSADQQKNKINEGFFNKSLKVVRTNQPLKLMKVTRPLEKYVTPCLTSNFIEEDEEGAKRTLEVPDGSIQSMNVYVLLHYSKRLAGSPKLQIWPVRGNVPPGWDEIEIIKHADDDCLIIQPLNFRQEVNLPCLLWAFKENNKCIQAYQQQCPRPSAVADLIKCQWK</sequence>
<dbReference type="InterPro" id="IPR012674">
    <property type="entry name" value="Calycin"/>
</dbReference>
<dbReference type="Gene3D" id="2.40.128.20">
    <property type="match status" value="1"/>
</dbReference>
<reference evidence="2" key="1">
    <citation type="submission" date="2014-03" db="EMBL/GenBank/DDBJ databases">
        <title>The sialotranscriptome of Amblyomma triste, Amblyomma parvum and Amblyomma cajennense ticks, uncovered by 454-based RNA-seq.</title>
        <authorList>
            <person name="Garcia G.R."/>
            <person name="Gardinassi L.G."/>
            <person name="Ribeiro J.M."/>
            <person name="Anatriello E."/>
            <person name="Ferreira B.R."/>
            <person name="Moreira H.N."/>
            <person name="Mafra C."/>
            <person name="Olegario M.M."/>
            <person name="Szabo P.J."/>
            <person name="Miranda-Santos I.K."/>
            <person name="Maruyama S.R."/>
        </authorList>
    </citation>
    <scope>NUCLEOTIDE SEQUENCE</scope>
    <source>
        <strain evidence="2">Mato Grasso do Sul</strain>
        <tissue evidence="2">Salivary glands</tissue>
    </source>
</reference>
<accession>A0A023G488</accession>